<keyword evidence="2" id="KW-1185">Reference proteome</keyword>
<organism evidence="1 2">
    <name type="scientific">Mycena alexandri</name>
    <dbReference type="NCBI Taxonomy" id="1745969"/>
    <lineage>
        <taxon>Eukaryota</taxon>
        <taxon>Fungi</taxon>
        <taxon>Dikarya</taxon>
        <taxon>Basidiomycota</taxon>
        <taxon>Agaricomycotina</taxon>
        <taxon>Agaricomycetes</taxon>
        <taxon>Agaricomycetidae</taxon>
        <taxon>Agaricales</taxon>
        <taxon>Marasmiineae</taxon>
        <taxon>Mycenaceae</taxon>
        <taxon>Mycena</taxon>
    </lineage>
</organism>
<proteinExistence type="predicted"/>
<dbReference type="AlphaFoldDB" id="A0AAD6WKU7"/>
<dbReference type="EMBL" id="JARJCM010000722">
    <property type="protein sequence ID" value="KAJ7015920.1"/>
    <property type="molecule type" value="Genomic_DNA"/>
</dbReference>
<accession>A0AAD6WKU7</accession>
<gene>
    <name evidence="1" type="ORF">C8F04DRAFT_920804</name>
</gene>
<name>A0AAD6WKU7_9AGAR</name>
<sequence>MKKLAAHNFEDLLQCALPVFEDLLHAPHDAIVQDLLFTLAYWHVLTKLRMHTEFTLKCLTDVTKSLFRQLRYFTRVTCAAFNTQELPREEAARGRRNAKMAA</sequence>
<feature type="non-terminal residue" evidence="1">
    <location>
        <position position="1"/>
    </location>
</feature>
<evidence type="ECO:0000313" key="2">
    <source>
        <dbReference type="Proteomes" id="UP001218188"/>
    </source>
</evidence>
<evidence type="ECO:0000313" key="1">
    <source>
        <dbReference type="EMBL" id="KAJ7015920.1"/>
    </source>
</evidence>
<protein>
    <submittedName>
        <fullName evidence="1">Uncharacterized protein</fullName>
    </submittedName>
</protein>
<dbReference type="Proteomes" id="UP001218188">
    <property type="component" value="Unassembled WGS sequence"/>
</dbReference>
<comment type="caution">
    <text evidence="1">The sequence shown here is derived from an EMBL/GenBank/DDBJ whole genome shotgun (WGS) entry which is preliminary data.</text>
</comment>
<reference evidence="1" key="1">
    <citation type="submission" date="2023-03" db="EMBL/GenBank/DDBJ databases">
        <title>Massive genome expansion in bonnet fungi (Mycena s.s.) driven by repeated elements and novel gene families across ecological guilds.</title>
        <authorList>
            <consortium name="Lawrence Berkeley National Laboratory"/>
            <person name="Harder C.B."/>
            <person name="Miyauchi S."/>
            <person name="Viragh M."/>
            <person name="Kuo A."/>
            <person name="Thoen E."/>
            <person name="Andreopoulos B."/>
            <person name="Lu D."/>
            <person name="Skrede I."/>
            <person name="Drula E."/>
            <person name="Henrissat B."/>
            <person name="Morin E."/>
            <person name="Kohler A."/>
            <person name="Barry K."/>
            <person name="LaButti K."/>
            <person name="Morin E."/>
            <person name="Salamov A."/>
            <person name="Lipzen A."/>
            <person name="Mereny Z."/>
            <person name="Hegedus B."/>
            <person name="Baldrian P."/>
            <person name="Stursova M."/>
            <person name="Weitz H."/>
            <person name="Taylor A."/>
            <person name="Grigoriev I.V."/>
            <person name="Nagy L.G."/>
            <person name="Martin F."/>
            <person name="Kauserud H."/>
        </authorList>
    </citation>
    <scope>NUCLEOTIDE SEQUENCE</scope>
    <source>
        <strain evidence="1">CBHHK200</strain>
    </source>
</reference>